<dbReference type="SUPFAM" id="SSF52540">
    <property type="entry name" value="P-loop containing nucleoside triphosphate hydrolases"/>
    <property type="match status" value="1"/>
</dbReference>
<comment type="similarity">
    <text evidence="2">Belongs to the ABC transporter superfamily.</text>
</comment>
<evidence type="ECO:0000256" key="2">
    <source>
        <dbReference type="ARBA" id="ARBA00005417"/>
    </source>
</evidence>
<keyword evidence="8" id="KW-1185">Reference proteome</keyword>
<dbReference type="EMBL" id="ADLY01000023">
    <property type="protein sequence ID" value="EHG29326.1"/>
    <property type="molecule type" value="Genomic_DNA"/>
</dbReference>
<dbReference type="PANTHER" id="PTHR43166">
    <property type="entry name" value="AMINO ACID IMPORT ATP-BINDING PROTEIN"/>
    <property type="match status" value="1"/>
</dbReference>
<name>A0AA87K8J0_9ENTE</name>
<feature type="domain" description="ABC transporter" evidence="6">
    <location>
        <begin position="20"/>
        <end position="74"/>
    </location>
</feature>
<evidence type="ECO:0000256" key="1">
    <source>
        <dbReference type="ARBA" id="ARBA00004202"/>
    </source>
</evidence>
<keyword evidence="5" id="KW-0472">Membrane</keyword>
<dbReference type="Pfam" id="PF00005">
    <property type="entry name" value="ABC_tran"/>
    <property type="match status" value="1"/>
</dbReference>
<protein>
    <recommendedName>
        <fullName evidence="6">ABC transporter domain-containing protein</fullName>
    </recommendedName>
</protein>
<accession>A0AA87K8J0</accession>
<dbReference type="AlphaFoldDB" id="A0AA87K8J0"/>
<organism evidence="7 8">
    <name type="scientific">Enterococcus saccharolyticus 30_1</name>
    <dbReference type="NCBI Taxonomy" id="742813"/>
    <lineage>
        <taxon>Bacteria</taxon>
        <taxon>Bacillati</taxon>
        <taxon>Bacillota</taxon>
        <taxon>Bacilli</taxon>
        <taxon>Lactobacillales</taxon>
        <taxon>Enterococcaceae</taxon>
        <taxon>Enterococcus</taxon>
    </lineage>
</organism>
<dbReference type="GO" id="GO:0005524">
    <property type="term" value="F:ATP binding"/>
    <property type="evidence" value="ECO:0007669"/>
    <property type="project" value="InterPro"/>
</dbReference>
<dbReference type="Gene3D" id="3.40.50.300">
    <property type="entry name" value="P-loop containing nucleotide triphosphate hydrolases"/>
    <property type="match status" value="1"/>
</dbReference>
<proteinExistence type="inferred from homology"/>
<keyword evidence="3" id="KW-0813">Transport</keyword>
<dbReference type="InterPro" id="IPR003439">
    <property type="entry name" value="ABC_transporter-like_ATP-bd"/>
</dbReference>
<evidence type="ECO:0000313" key="8">
    <source>
        <dbReference type="Proteomes" id="UP000004393"/>
    </source>
</evidence>
<evidence type="ECO:0000259" key="6">
    <source>
        <dbReference type="Pfam" id="PF00005"/>
    </source>
</evidence>
<evidence type="ECO:0000256" key="5">
    <source>
        <dbReference type="ARBA" id="ARBA00023136"/>
    </source>
</evidence>
<keyword evidence="4" id="KW-1003">Cell membrane</keyword>
<gene>
    <name evidence="7" type="ORF">HMPREF9478_01250</name>
</gene>
<dbReference type="PANTHER" id="PTHR43166:SF9">
    <property type="entry name" value="GLUTAMATE_ASPARTATE IMPORT ATP-BINDING PROTEIN GLTL"/>
    <property type="match status" value="1"/>
</dbReference>
<dbReference type="GO" id="GO:0016887">
    <property type="term" value="F:ATP hydrolysis activity"/>
    <property type="evidence" value="ECO:0007669"/>
    <property type="project" value="InterPro"/>
</dbReference>
<dbReference type="InterPro" id="IPR050086">
    <property type="entry name" value="MetN_ABC_transporter-like"/>
</dbReference>
<evidence type="ECO:0000313" key="7">
    <source>
        <dbReference type="EMBL" id="EHG29326.1"/>
    </source>
</evidence>
<dbReference type="GO" id="GO:0005886">
    <property type="term" value="C:plasma membrane"/>
    <property type="evidence" value="ECO:0007669"/>
    <property type="project" value="UniProtKB-SubCell"/>
</dbReference>
<comment type="caution">
    <text evidence="7">The sequence shown here is derived from an EMBL/GenBank/DDBJ whole genome shotgun (WGS) entry which is preliminary data.</text>
</comment>
<dbReference type="InterPro" id="IPR027417">
    <property type="entry name" value="P-loop_NTPase"/>
</dbReference>
<evidence type="ECO:0000256" key="4">
    <source>
        <dbReference type="ARBA" id="ARBA00022475"/>
    </source>
</evidence>
<evidence type="ECO:0000256" key="3">
    <source>
        <dbReference type="ARBA" id="ARBA00022448"/>
    </source>
</evidence>
<comment type="subcellular location">
    <subcellularLocation>
        <location evidence="1">Cell membrane</location>
        <topology evidence="1">Peripheral membrane protein</topology>
    </subcellularLocation>
</comment>
<sequence length="89" mass="9827">MDTMIKVKNLHKTFGTNQVLKGINTEIKKGEVVVVIGPSGSGKSTFLRCLNLLEEPTSGNIYFKGTDITDKKNRYLSNAGKIRHGFSKL</sequence>
<dbReference type="Proteomes" id="UP000004393">
    <property type="component" value="Unassembled WGS sequence"/>
</dbReference>
<reference evidence="7 8" key="1">
    <citation type="submission" date="2011-10" db="EMBL/GenBank/DDBJ databases">
        <title>The Genome Sequence of Enterococcus saccharolyticus 30_1.</title>
        <authorList>
            <consortium name="The Broad Institute Genome Sequencing Platform"/>
            <person name="Earl A."/>
            <person name="Ward D."/>
            <person name="Feldgarden M."/>
            <person name="Gevers D."/>
            <person name="Daigneault M."/>
            <person name="Strauss J."/>
            <person name="Allen-Vercoe E."/>
            <person name="Young S.K."/>
            <person name="Zeng Q."/>
            <person name="Gargeya S."/>
            <person name="Fitzgerald M."/>
            <person name="Haas B."/>
            <person name="Abouelleil A."/>
            <person name="Alvarado L."/>
            <person name="Arachchi H.M."/>
            <person name="Berlin A."/>
            <person name="Brown A."/>
            <person name="Chapman S.B."/>
            <person name="Chen Z."/>
            <person name="Dunbar C."/>
            <person name="Freedman E."/>
            <person name="Gearin G."/>
            <person name="Gellesch M."/>
            <person name="Goldberg J."/>
            <person name="Griggs A."/>
            <person name="Gujja S."/>
            <person name="Heiman D."/>
            <person name="Howarth C."/>
            <person name="Larson L."/>
            <person name="Lui A."/>
            <person name="MacDonald P.J.P."/>
            <person name="Montmayeur A."/>
            <person name="Murphy C."/>
            <person name="Neiman D."/>
            <person name="Pearson M."/>
            <person name="Priest M."/>
            <person name="Roberts A."/>
            <person name="Saif S."/>
            <person name="Shea T."/>
            <person name="Shenoy N."/>
            <person name="Sisk P."/>
            <person name="Stolte C."/>
            <person name="Sykes S."/>
            <person name="Wortman J."/>
            <person name="Nusbaum C."/>
            <person name="Birren B."/>
        </authorList>
    </citation>
    <scope>NUCLEOTIDE SEQUENCE [LARGE SCALE GENOMIC DNA]</scope>
    <source>
        <strain evidence="7 8">30_1</strain>
    </source>
</reference>